<reference evidence="2" key="1">
    <citation type="journal article" date="2014" name="Front. Microbiol.">
        <title>High frequency of phylogenetically diverse reductive dehalogenase-homologous genes in deep subseafloor sedimentary metagenomes.</title>
        <authorList>
            <person name="Kawai M."/>
            <person name="Futagami T."/>
            <person name="Toyoda A."/>
            <person name="Takaki Y."/>
            <person name="Nishi S."/>
            <person name="Hori S."/>
            <person name="Arai W."/>
            <person name="Tsubouchi T."/>
            <person name="Morono Y."/>
            <person name="Uchiyama I."/>
            <person name="Ito T."/>
            <person name="Fujiyama A."/>
            <person name="Inagaki F."/>
            <person name="Takami H."/>
        </authorList>
    </citation>
    <scope>NUCLEOTIDE SEQUENCE</scope>
    <source>
        <strain evidence="2">Expedition CK06-06</strain>
    </source>
</reference>
<evidence type="ECO:0000313" key="2">
    <source>
        <dbReference type="EMBL" id="GAI99467.1"/>
    </source>
</evidence>
<sequence length="70" mass="8425">MSRFRFVFVVFYFTGILILAVYLRSANNRIFYQLSMQTVEQEYLNEELGQKQLRLERLINPTSVSERLED</sequence>
<name>X1T2F0_9ZZZZ</name>
<keyword evidence="1" id="KW-1133">Transmembrane helix</keyword>
<dbReference type="EMBL" id="BARW01025095">
    <property type="protein sequence ID" value="GAI99467.1"/>
    <property type="molecule type" value="Genomic_DNA"/>
</dbReference>
<dbReference type="AlphaFoldDB" id="X1T2F0"/>
<evidence type="ECO:0000256" key="1">
    <source>
        <dbReference type="SAM" id="Phobius"/>
    </source>
</evidence>
<keyword evidence="1" id="KW-0472">Membrane</keyword>
<accession>X1T2F0</accession>
<keyword evidence="1" id="KW-0812">Transmembrane</keyword>
<organism evidence="2">
    <name type="scientific">marine sediment metagenome</name>
    <dbReference type="NCBI Taxonomy" id="412755"/>
    <lineage>
        <taxon>unclassified sequences</taxon>
        <taxon>metagenomes</taxon>
        <taxon>ecological metagenomes</taxon>
    </lineage>
</organism>
<gene>
    <name evidence="2" type="ORF">S12H4_41222</name>
</gene>
<protein>
    <submittedName>
        <fullName evidence="2">Uncharacterized protein</fullName>
    </submittedName>
</protein>
<feature type="transmembrane region" description="Helical" evidence="1">
    <location>
        <begin position="6"/>
        <end position="23"/>
    </location>
</feature>
<comment type="caution">
    <text evidence="2">The sequence shown here is derived from an EMBL/GenBank/DDBJ whole genome shotgun (WGS) entry which is preliminary data.</text>
</comment>
<proteinExistence type="predicted"/>